<comment type="caution">
    <text evidence="5">The sequence shown here is derived from an EMBL/GenBank/DDBJ whole genome shotgun (WGS) entry which is preliminary data.</text>
</comment>
<dbReference type="PANTHER" id="PTHR16121">
    <property type="entry name" value="CAP-SPECIFIC MRNA (NUCLEOSIDE-2'-O-)-METHYLTRANSFERASE 1-RELATED"/>
    <property type="match status" value="1"/>
</dbReference>
<accession>A0A8J2WL64</accession>
<dbReference type="InterPro" id="IPR002877">
    <property type="entry name" value="RNA_MeTrfase_FtsJ_dom"/>
</dbReference>
<keyword evidence="1" id="KW-0808">Transferase</keyword>
<dbReference type="EMBL" id="CAKKLH010000246">
    <property type="protein sequence ID" value="CAH0106953.1"/>
    <property type="molecule type" value="Genomic_DNA"/>
</dbReference>
<evidence type="ECO:0000259" key="4">
    <source>
        <dbReference type="PROSITE" id="PS51613"/>
    </source>
</evidence>
<dbReference type="GO" id="GO:0005634">
    <property type="term" value="C:nucleus"/>
    <property type="evidence" value="ECO:0007669"/>
    <property type="project" value="UniProtKB-SubCell"/>
</dbReference>
<evidence type="ECO:0000256" key="1">
    <source>
        <dbReference type="RuleBase" id="RU368012"/>
    </source>
</evidence>
<dbReference type="Gene3D" id="3.40.50.12760">
    <property type="match status" value="1"/>
</dbReference>
<dbReference type="PROSITE" id="PS50174">
    <property type="entry name" value="G_PATCH"/>
    <property type="match status" value="1"/>
</dbReference>
<dbReference type="Proteomes" id="UP000789390">
    <property type="component" value="Unassembled WGS sequence"/>
</dbReference>
<dbReference type="Pfam" id="PF01728">
    <property type="entry name" value="FtsJ"/>
    <property type="match status" value="1"/>
</dbReference>
<comment type="subcellular location">
    <subcellularLocation>
        <location evidence="1">Nucleus</location>
    </subcellularLocation>
</comment>
<reference evidence="5" key="1">
    <citation type="submission" date="2021-11" db="EMBL/GenBank/DDBJ databases">
        <authorList>
            <person name="Schell T."/>
        </authorList>
    </citation>
    <scope>NUCLEOTIDE SEQUENCE</scope>
    <source>
        <strain evidence="5">M5</strain>
    </source>
</reference>
<dbReference type="GO" id="GO:0006370">
    <property type="term" value="P:7-methylguanosine mRNA capping"/>
    <property type="evidence" value="ECO:0007669"/>
    <property type="project" value="UniProtKB-UniRule"/>
</dbReference>
<dbReference type="InterPro" id="IPR025816">
    <property type="entry name" value="RrmJ-type_MeTrfase"/>
</dbReference>
<dbReference type="GO" id="GO:0004483">
    <property type="term" value="F:methyltransferase cap1 activity"/>
    <property type="evidence" value="ECO:0007669"/>
    <property type="project" value="UniProtKB-UniRule"/>
</dbReference>
<gene>
    <name evidence="5" type="ORF">DGAL_LOCUS10124</name>
</gene>
<dbReference type="InterPro" id="IPR050851">
    <property type="entry name" value="mRNA_Cap_2O-Ribose_MeTrfase"/>
</dbReference>
<dbReference type="GO" id="GO:0032259">
    <property type="term" value="P:methylation"/>
    <property type="evidence" value="ECO:0007669"/>
    <property type="project" value="UniProtKB-KW"/>
</dbReference>
<protein>
    <recommendedName>
        <fullName evidence="1">Cap-specific mRNA (nucleoside-2'-O-)-methyltransferase 1</fullName>
        <ecNumber evidence="1">2.1.1.57</ecNumber>
    </recommendedName>
    <alternativeName>
        <fullName evidence="1">Cap1 2'O-ribose methyltransferase 1</fullName>
    </alternativeName>
</protein>
<feature type="domain" description="G-patch" evidence="3">
    <location>
        <begin position="107"/>
        <end position="153"/>
    </location>
</feature>
<sequence length="859" mass="98227">MASKGKVTSLSDSSSEDDAYEPPFKKQNIQYYNNAEEVKSGKKVNNSGLCERSTVIVSPSKSNAADGGYVFNAASSSQDSDSSDDDPIMPTVHKTLIKPKSAAAPVINHKATAMMAKMGWAKGTGLGKKSQGMTQPIEVSKQRGRRGLGLQIKGLEAEDVDWDSSRETVEVDEEVSWLEIGSTPAPTLPELKNWVIEGTKKLTIDDETSFCSSEVLKQVLQCKSIFDVLEEEELRKARSRSNPFETIRGAFFLNRAAMKMANMDAVFDFMFTDPTNEDGTPFVGPNELLYFADVCAGPGGFSEYVLWRKKWEAKGFGFTLKRSNDFKLEDFHAAPCECFEPHYGVMGIDGDGDVYNPDNIREFQRFVKSQTKEGVHFMMADGGFSVEGQENLQEILSKRLYLCQFLVALSIIRTGGHFVCKLFDLFTPFSAGLVYLMCRSFKQISIHKPNTSRPANSERYIICKWKRPDTQDVETYLFEINRRLDQLNNSKRDQERDIMHIVPLDLMTNHHDFYNYLVESNNNLGQRQVVNLAKIAAFCKDVTLREDRQSELKKQSLDFWKIPDKARTAPSRMSPVEKCKELLSNNSNVLDQNPKMLDISMFREDVKSIYDWRCVVLGLEKENPMQAFFIGLGRNNVFRWDANKCRWMKLVENVELVRDTLIYGELIQELRGEGRSQKRSYALHVIDAVFLGGVDVSKFHLKERYEKIRQFCKALNRASRTDLVTVRAKENFKLEDVDQIFHRLTPRIIKNSGCQERLVFCLEDDDQRAFLPSGLMLYKATKNPWMLALSKSSGRKYWFHVMTRTSVYDCPLDSIANYFECHKSRITWWWKNWLQGTPKESDQLSKDDFISLVHSVSGK</sequence>
<keyword evidence="1" id="KW-0489">Methyltransferase</keyword>
<evidence type="ECO:0000256" key="2">
    <source>
        <dbReference type="SAM" id="MobiDB-lite"/>
    </source>
</evidence>
<evidence type="ECO:0000313" key="6">
    <source>
        <dbReference type="Proteomes" id="UP000789390"/>
    </source>
</evidence>
<keyword evidence="1" id="KW-0507">mRNA processing</keyword>
<dbReference type="Pfam" id="PF01585">
    <property type="entry name" value="G-patch"/>
    <property type="match status" value="1"/>
</dbReference>
<dbReference type="GO" id="GO:0016556">
    <property type="term" value="P:mRNA modification"/>
    <property type="evidence" value="ECO:0007669"/>
    <property type="project" value="UniProtKB-UniRule"/>
</dbReference>
<dbReference type="GO" id="GO:0005737">
    <property type="term" value="C:cytoplasm"/>
    <property type="evidence" value="ECO:0007669"/>
    <property type="project" value="TreeGrafter"/>
</dbReference>
<dbReference type="OrthoDB" id="10251234at2759"/>
<evidence type="ECO:0000313" key="5">
    <source>
        <dbReference type="EMBL" id="CAH0106953.1"/>
    </source>
</evidence>
<keyword evidence="1" id="KW-0539">Nucleus</keyword>
<evidence type="ECO:0000259" key="3">
    <source>
        <dbReference type="PROSITE" id="PS50174"/>
    </source>
</evidence>
<dbReference type="PANTHER" id="PTHR16121:SF0">
    <property type="entry name" value="CAP-SPECIFIC MRNA (NUCLEOSIDE-2'-O-)-METHYLTRANSFERASE 1"/>
    <property type="match status" value="1"/>
</dbReference>
<name>A0A8J2WL64_9CRUS</name>
<comment type="catalytic activity">
    <reaction evidence="1">
        <text>a 5'-end (N(7)-methyl 5'-triphosphoguanosine)-ribonucleoside in mRNA + S-adenosyl-L-methionine = a 5'-end (N(7)-methyl 5'-triphosphoguanosine)-(2'-O-methyl-ribonucleoside) in mRNA + S-adenosyl-L-homocysteine + H(+)</text>
        <dbReference type="Rhea" id="RHEA:67020"/>
        <dbReference type="Rhea" id="RHEA-COMP:17167"/>
        <dbReference type="Rhea" id="RHEA-COMP:17168"/>
        <dbReference type="ChEBI" id="CHEBI:15378"/>
        <dbReference type="ChEBI" id="CHEBI:57856"/>
        <dbReference type="ChEBI" id="CHEBI:59789"/>
        <dbReference type="ChEBI" id="CHEBI:156461"/>
        <dbReference type="ChEBI" id="CHEBI:167609"/>
        <dbReference type="EC" id="2.1.1.57"/>
    </reaction>
</comment>
<keyword evidence="6" id="KW-1185">Reference proteome</keyword>
<dbReference type="PROSITE" id="PS51613">
    <property type="entry name" value="SAM_MT_RRMJ"/>
    <property type="match status" value="1"/>
</dbReference>
<feature type="region of interest" description="Disordered" evidence="2">
    <location>
        <begin position="1"/>
        <end position="27"/>
    </location>
</feature>
<organism evidence="5 6">
    <name type="scientific">Daphnia galeata</name>
    <dbReference type="NCBI Taxonomy" id="27404"/>
    <lineage>
        <taxon>Eukaryota</taxon>
        <taxon>Metazoa</taxon>
        <taxon>Ecdysozoa</taxon>
        <taxon>Arthropoda</taxon>
        <taxon>Crustacea</taxon>
        <taxon>Branchiopoda</taxon>
        <taxon>Diplostraca</taxon>
        <taxon>Cladocera</taxon>
        <taxon>Anomopoda</taxon>
        <taxon>Daphniidae</taxon>
        <taxon>Daphnia</taxon>
    </lineage>
</organism>
<dbReference type="EC" id="2.1.1.57" evidence="1"/>
<feature type="compositionally biased region" description="Polar residues" evidence="2">
    <location>
        <begin position="1"/>
        <end position="13"/>
    </location>
</feature>
<dbReference type="Gene3D" id="3.30.470.30">
    <property type="entry name" value="DNA ligase/mRNA capping enzyme"/>
    <property type="match status" value="1"/>
</dbReference>
<feature type="domain" description="RrmJ-type SAM-dependent 2'-O-MTase" evidence="4">
    <location>
        <begin position="251"/>
        <end position="467"/>
    </location>
</feature>
<dbReference type="InterPro" id="IPR000467">
    <property type="entry name" value="G_patch_dom"/>
</dbReference>
<dbReference type="InterPro" id="IPR029063">
    <property type="entry name" value="SAM-dependent_MTases_sf"/>
</dbReference>
<keyword evidence="1" id="KW-0949">S-adenosyl-L-methionine</keyword>
<dbReference type="AlphaFoldDB" id="A0A8J2WL64"/>
<comment type="function">
    <text evidence="1">S-adenosyl-L-methionine-dependent methyltransferase that mediates RNA cap1 2'-O-ribose methylation to the 5'-cap structure of RNAs. Methylates the ribose of the first nucleotide of a m(7)GpppG-capped mRNA to produce m(7)GpppNmp (cap1).</text>
</comment>
<dbReference type="FunFam" id="3.40.50.12760:FF:000004">
    <property type="entry name" value="FtsJ-like methyltransferase"/>
    <property type="match status" value="1"/>
</dbReference>
<dbReference type="SUPFAM" id="SSF53335">
    <property type="entry name" value="S-adenosyl-L-methionine-dependent methyltransferases"/>
    <property type="match status" value="1"/>
</dbReference>
<keyword evidence="1" id="KW-0506">mRNA capping</keyword>
<dbReference type="SMART" id="SM00443">
    <property type="entry name" value="G_patch"/>
    <property type="match status" value="1"/>
</dbReference>
<proteinExistence type="predicted"/>
<dbReference type="GO" id="GO:0003676">
    <property type="term" value="F:nucleic acid binding"/>
    <property type="evidence" value="ECO:0007669"/>
    <property type="project" value="UniProtKB-UniRule"/>
</dbReference>